<proteinExistence type="predicted"/>
<evidence type="ECO:0000313" key="1">
    <source>
        <dbReference type="EMBL" id="MEN3238926.1"/>
    </source>
</evidence>
<evidence type="ECO:0000313" key="2">
    <source>
        <dbReference type="Proteomes" id="UP001407347"/>
    </source>
</evidence>
<accession>A0ABV0A680</accession>
<protein>
    <submittedName>
        <fullName evidence="1">Uncharacterized protein</fullName>
    </submittedName>
</protein>
<reference evidence="1 2" key="1">
    <citation type="journal article" date="2023" name="PLoS ONE">
        <title>Complete genome assembly of Hawai'i environmental nontuberculous mycobacteria reveals unexpected co-isolation with methylobacteria.</title>
        <authorList>
            <person name="Hendrix J."/>
            <person name="Epperson L.E."/>
            <person name="Tong E.I."/>
            <person name="Chan Y.L."/>
            <person name="Hasan N.A."/>
            <person name="Dawrs S.N."/>
            <person name="Norton G.J."/>
            <person name="Virdi R."/>
            <person name="Crooks J.L."/>
            <person name="Chan E.D."/>
            <person name="Honda J.R."/>
            <person name="Strong M."/>
        </authorList>
    </citation>
    <scope>NUCLEOTIDE SEQUENCE [LARGE SCALE GENOMIC DNA]</scope>
    <source>
        <strain evidence="1 2">NJH_HI04-1</strain>
    </source>
</reference>
<dbReference type="EMBL" id="JAQYXP010000009">
    <property type="protein sequence ID" value="MEN3238926.1"/>
    <property type="molecule type" value="Genomic_DNA"/>
</dbReference>
<dbReference type="Proteomes" id="UP001407347">
    <property type="component" value="Unassembled WGS sequence"/>
</dbReference>
<name>A0ABV0A680_9HYPH</name>
<organism evidence="1 2">
    <name type="scientific">Methylobacterium ajmalii</name>
    <dbReference type="NCBI Taxonomy" id="2738439"/>
    <lineage>
        <taxon>Bacteria</taxon>
        <taxon>Pseudomonadati</taxon>
        <taxon>Pseudomonadota</taxon>
        <taxon>Alphaproteobacteria</taxon>
        <taxon>Hyphomicrobiales</taxon>
        <taxon>Methylobacteriaceae</taxon>
        <taxon>Methylobacterium</taxon>
    </lineage>
</organism>
<comment type="caution">
    <text evidence="1">The sequence shown here is derived from an EMBL/GenBank/DDBJ whole genome shotgun (WGS) entry which is preliminary data.</text>
</comment>
<sequence length="78" mass="8335">MVTAPLNDGAAAFAHAAARLRADMAGALRSNAGAIGRTILRTRGLLPSPSAEGDRRERDRIAGIRRQLAAEQVRMGRR</sequence>
<keyword evidence="2" id="KW-1185">Reference proteome</keyword>
<dbReference type="RefSeq" id="WP_346013874.1">
    <property type="nucleotide sequence ID" value="NZ_JAQYXP010000009.1"/>
</dbReference>
<gene>
    <name evidence="1" type="ORF">PUR29_36435</name>
</gene>